<comment type="similarity">
    <text evidence="1">Belongs to the UPF0337 (CsbD) family.</text>
</comment>
<evidence type="ECO:0000259" key="3">
    <source>
        <dbReference type="Pfam" id="PF05532"/>
    </source>
</evidence>
<dbReference type="InterPro" id="IPR008462">
    <property type="entry name" value="CsbD"/>
</dbReference>
<proteinExistence type="inferred from homology"/>
<feature type="region of interest" description="Disordered" evidence="2">
    <location>
        <begin position="37"/>
        <end position="57"/>
    </location>
</feature>
<feature type="compositionally biased region" description="Basic and acidic residues" evidence="2">
    <location>
        <begin position="1"/>
        <end position="22"/>
    </location>
</feature>
<dbReference type="Proteomes" id="UP001592531">
    <property type="component" value="Unassembled WGS sequence"/>
</dbReference>
<dbReference type="Gene3D" id="1.10.1470.10">
    <property type="entry name" value="YjbJ"/>
    <property type="match status" value="1"/>
</dbReference>
<evidence type="ECO:0000313" key="5">
    <source>
        <dbReference type="Proteomes" id="UP001592531"/>
    </source>
</evidence>
<name>A0ABV6VWN2_9ACTN</name>
<dbReference type="EMBL" id="JBHFAB010000010">
    <property type="protein sequence ID" value="MFC1418127.1"/>
    <property type="molecule type" value="Genomic_DNA"/>
</dbReference>
<keyword evidence="5" id="KW-1185">Reference proteome</keyword>
<organism evidence="4 5">
    <name type="scientific">Streptacidiphilus cavernicola</name>
    <dbReference type="NCBI Taxonomy" id="3342716"/>
    <lineage>
        <taxon>Bacteria</taxon>
        <taxon>Bacillati</taxon>
        <taxon>Actinomycetota</taxon>
        <taxon>Actinomycetes</taxon>
        <taxon>Kitasatosporales</taxon>
        <taxon>Streptomycetaceae</taxon>
        <taxon>Streptacidiphilus</taxon>
    </lineage>
</organism>
<dbReference type="InterPro" id="IPR036629">
    <property type="entry name" value="YjbJ_sf"/>
</dbReference>
<dbReference type="SUPFAM" id="SSF69047">
    <property type="entry name" value="Hypothetical protein YjbJ"/>
    <property type="match status" value="1"/>
</dbReference>
<comment type="caution">
    <text evidence="4">The sequence shown here is derived from an EMBL/GenBank/DDBJ whole genome shotgun (WGS) entry which is preliminary data.</text>
</comment>
<dbReference type="RefSeq" id="WP_380536883.1">
    <property type="nucleotide sequence ID" value="NZ_JBHFAB010000010.1"/>
</dbReference>
<feature type="region of interest" description="Disordered" evidence="2">
    <location>
        <begin position="1"/>
        <end position="25"/>
    </location>
</feature>
<accession>A0ABV6VWN2</accession>
<reference evidence="4 5" key="1">
    <citation type="submission" date="2024-09" db="EMBL/GenBank/DDBJ databases">
        <authorList>
            <person name="Lee S.D."/>
        </authorList>
    </citation>
    <scope>NUCLEOTIDE SEQUENCE [LARGE SCALE GENOMIC DNA]</scope>
    <source>
        <strain evidence="4 5">N8-3</strain>
    </source>
</reference>
<protein>
    <submittedName>
        <fullName evidence="4">CsbD family protein</fullName>
    </submittedName>
</protein>
<gene>
    <name evidence="4" type="ORF">ACEZDE_15955</name>
</gene>
<sequence length="57" mass="5910">MGADDKAANTADKLKGKVKEAAGKAVGNERLQAEGKVDQVKGDAKQAVEKAKDALKD</sequence>
<evidence type="ECO:0000313" key="4">
    <source>
        <dbReference type="EMBL" id="MFC1418127.1"/>
    </source>
</evidence>
<evidence type="ECO:0000256" key="1">
    <source>
        <dbReference type="ARBA" id="ARBA00009129"/>
    </source>
</evidence>
<dbReference type="Pfam" id="PF05532">
    <property type="entry name" value="CsbD"/>
    <property type="match status" value="1"/>
</dbReference>
<evidence type="ECO:0000256" key="2">
    <source>
        <dbReference type="SAM" id="MobiDB-lite"/>
    </source>
</evidence>
<feature type="domain" description="CsbD-like" evidence="3">
    <location>
        <begin position="5"/>
        <end position="57"/>
    </location>
</feature>